<evidence type="ECO:0000256" key="2">
    <source>
        <dbReference type="ARBA" id="ARBA00005179"/>
    </source>
</evidence>
<gene>
    <name evidence="11" type="ORF">D9756_010618</name>
</gene>
<dbReference type="InterPro" id="IPR050364">
    <property type="entry name" value="Cytochrome_P450_fung"/>
</dbReference>
<evidence type="ECO:0008006" key="13">
    <source>
        <dbReference type="Google" id="ProtNLM"/>
    </source>
</evidence>
<evidence type="ECO:0000256" key="8">
    <source>
        <dbReference type="ARBA" id="ARBA00023033"/>
    </source>
</evidence>
<dbReference type="SUPFAM" id="SSF48264">
    <property type="entry name" value="Cytochrome P450"/>
    <property type="match status" value="1"/>
</dbReference>
<comment type="caution">
    <text evidence="11">The sequence shown here is derived from an EMBL/GenBank/DDBJ whole genome shotgun (WGS) entry which is preliminary data.</text>
</comment>
<dbReference type="PROSITE" id="PS00086">
    <property type="entry name" value="CYTOCHROME_P450"/>
    <property type="match status" value="1"/>
</dbReference>
<dbReference type="EMBL" id="JAACJO010000029">
    <property type="protein sequence ID" value="KAF5346839.1"/>
    <property type="molecule type" value="Genomic_DNA"/>
</dbReference>
<evidence type="ECO:0000256" key="5">
    <source>
        <dbReference type="ARBA" id="ARBA00022723"/>
    </source>
</evidence>
<keyword evidence="12" id="KW-1185">Reference proteome</keyword>
<keyword evidence="8 10" id="KW-0503">Monooxygenase</keyword>
<evidence type="ECO:0000256" key="7">
    <source>
        <dbReference type="ARBA" id="ARBA00023004"/>
    </source>
</evidence>
<dbReference type="Gene3D" id="1.10.630.10">
    <property type="entry name" value="Cytochrome P450"/>
    <property type="match status" value="1"/>
</dbReference>
<evidence type="ECO:0000256" key="6">
    <source>
        <dbReference type="ARBA" id="ARBA00023002"/>
    </source>
</evidence>
<comment type="pathway">
    <text evidence="2">Secondary metabolite biosynthesis.</text>
</comment>
<dbReference type="AlphaFoldDB" id="A0A8H5CSZ7"/>
<dbReference type="InterPro" id="IPR001128">
    <property type="entry name" value="Cyt_P450"/>
</dbReference>
<sequence length="533" mass="59863">MWLLYCCVSKTHPSSHLPLKMKVLLAILVPVALVFWNRSKKRYPPGPKRLPLLGNLLDIPRCHAYKKFTKYSKELDSDIIYVDAAGQPIIVLSSLKACNDLLNKRSNVYSDRFHQTMSFELVDCKRLFAFQPYNDEWREARRLVVKHLTGPGKTPINNCITDFVRKALLPNLLDTPDDFFTHIRNGIGGSIVSLVYGLPIQREKDPWIALADEAIACITSTCVPGKYVVDIFPFLKHIPEWFPGAQFQKEALVGRELVARYIHEPFEAAKRRMVEGTAQPSFVTRCLEGLTGADEQKELLIENVSATFAAGGTDTSVTAVKNFFTILLLFPDIQEKVQAEVDSVVGPGRLPELSDKPNMPYLRAVLKELLRWNPVAPAGLPHMTTEDDSYKGYFIPKGSIVFGNTWAIMHDESVFPEPFKFDPTRFLTPEGQLKADMDILDPETDATFGFGRRVCPGIDFGLASFWLSAACILACFNVAPELDEMGTPIPPTFEYLGKEIVAHPEPFKCRITPRSKEAIALIRAGYDENSKHI</sequence>
<evidence type="ECO:0000256" key="9">
    <source>
        <dbReference type="PIRSR" id="PIRSR602401-1"/>
    </source>
</evidence>
<protein>
    <recommendedName>
        <fullName evidence="13">Cytochrome P450</fullName>
    </recommendedName>
</protein>
<dbReference type="PANTHER" id="PTHR46300">
    <property type="entry name" value="P450, PUTATIVE (EUROFUNG)-RELATED-RELATED"/>
    <property type="match status" value="1"/>
</dbReference>
<feature type="binding site" description="axial binding residue" evidence="9">
    <location>
        <position position="455"/>
    </location>
    <ligand>
        <name>heme</name>
        <dbReference type="ChEBI" id="CHEBI:30413"/>
    </ligand>
    <ligandPart>
        <name>Fe</name>
        <dbReference type="ChEBI" id="CHEBI:18248"/>
    </ligandPart>
</feature>
<keyword evidence="4 9" id="KW-0349">Heme</keyword>
<dbReference type="PRINTS" id="PR00463">
    <property type="entry name" value="EP450I"/>
</dbReference>
<dbReference type="GO" id="GO:0016705">
    <property type="term" value="F:oxidoreductase activity, acting on paired donors, with incorporation or reduction of molecular oxygen"/>
    <property type="evidence" value="ECO:0007669"/>
    <property type="project" value="InterPro"/>
</dbReference>
<accession>A0A8H5CSZ7</accession>
<dbReference type="GO" id="GO:0004497">
    <property type="term" value="F:monooxygenase activity"/>
    <property type="evidence" value="ECO:0007669"/>
    <property type="project" value="UniProtKB-KW"/>
</dbReference>
<keyword evidence="7 9" id="KW-0408">Iron</keyword>
<dbReference type="GO" id="GO:0005506">
    <property type="term" value="F:iron ion binding"/>
    <property type="evidence" value="ECO:0007669"/>
    <property type="project" value="InterPro"/>
</dbReference>
<dbReference type="CDD" id="cd11065">
    <property type="entry name" value="CYP64-like"/>
    <property type="match status" value="1"/>
</dbReference>
<dbReference type="Pfam" id="PF00067">
    <property type="entry name" value="p450"/>
    <property type="match status" value="1"/>
</dbReference>
<comment type="cofactor">
    <cofactor evidence="1 9">
        <name>heme</name>
        <dbReference type="ChEBI" id="CHEBI:30413"/>
    </cofactor>
</comment>
<keyword evidence="6 10" id="KW-0560">Oxidoreductase</keyword>
<proteinExistence type="inferred from homology"/>
<organism evidence="11 12">
    <name type="scientific">Leucocoprinus leucothites</name>
    <dbReference type="NCBI Taxonomy" id="201217"/>
    <lineage>
        <taxon>Eukaryota</taxon>
        <taxon>Fungi</taxon>
        <taxon>Dikarya</taxon>
        <taxon>Basidiomycota</taxon>
        <taxon>Agaricomycotina</taxon>
        <taxon>Agaricomycetes</taxon>
        <taxon>Agaricomycetidae</taxon>
        <taxon>Agaricales</taxon>
        <taxon>Agaricineae</taxon>
        <taxon>Agaricaceae</taxon>
        <taxon>Leucocoprinus</taxon>
    </lineage>
</organism>
<evidence type="ECO:0000313" key="11">
    <source>
        <dbReference type="EMBL" id="KAF5346839.1"/>
    </source>
</evidence>
<keyword evidence="5 9" id="KW-0479">Metal-binding</keyword>
<reference evidence="11 12" key="1">
    <citation type="journal article" date="2020" name="ISME J.">
        <title>Uncovering the hidden diversity of litter-decomposition mechanisms in mushroom-forming fungi.</title>
        <authorList>
            <person name="Floudas D."/>
            <person name="Bentzer J."/>
            <person name="Ahren D."/>
            <person name="Johansson T."/>
            <person name="Persson P."/>
            <person name="Tunlid A."/>
        </authorList>
    </citation>
    <scope>NUCLEOTIDE SEQUENCE [LARGE SCALE GENOMIC DNA]</scope>
    <source>
        <strain evidence="11 12">CBS 146.42</strain>
    </source>
</reference>
<evidence type="ECO:0000313" key="12">
    <source>
        <dbReference type="Proteomes" id="UP000559027"/>
    </source>
</evidence>
<dbReference type="Proteomes" id="UP000559027">
    <property type="component" value="Unassembled WGS sequence"/>
</dbReference>
<dbReference type="OrthoDB" id="2789670at2759"/>
<dbReference type="GO" id="GO:0020037">
    <property type="term" value="F:heme binding"/>
    <property type="evidence" value="ECO:0007669"/>
    <property type="project" value="InterPro"/>
</dbReference>
<evidence type="ECO:0000256" key="4">
    <source>
        <dbReference type="ARBA" id="ARBA00022617"/>
    </source>
</evidence>
<evidence type="ECO:0000256" key="1">
    <source>
        <dbReference type="ARBA" id="ARBA00001971"/>
    </source>
</evidence>
<dbReference type="InterPro" id="IPR017972">
    <property type="entry name" value="Cyt_P450_CS"/>
</dbReference>
<dbReference type="InterPro" id="IPR036396">
    <property type="entry name" value="Cyt_P450_sf"/>
</dbReference>
<dbReference type="InterPro" id="IPR002401">
    <property type="entry name" value="Cyt_P450_E_grp-I"/>
</dbReference>
<comment type="similarity">
    <text evidence="3 10">Belongs to the cytochrome P450 family.</text>
</comment>
<evidence type="ECO:0000256" key="10">
    <source>
        <dbReference type="RuleBase" id="RU000461"/>
    </source>
</evidence>
<dbReference type="PANTHER" id="PTHR46300:SF7">
    <property type="entry name" value="P450, PUTATIVE (EUROFUNG)-RELATED"/>
    <property type="match status" value="1"/>
</dbReference>
<name>A0A8H5CSZ7_9AGAR</name>
<evidence type="ECO:0000256" key="3">
    <source>
        <dbReference type="ARBA" id="ARBA00010617"/>
    </source>
</evidence>